<comment type="caution">
    <text evidence="1">The sequence shown here is derived from an EMBL/GenBank/DDBJ whole genome shotgun (WGS) entry which is preliminary data.</text>
</comment>
<dbReference type="AlphaFoldDB" id="A0A0G2HSJ1"/>
<reference evidence="1 2" key="1">
    <citation type="submission" date="2015-05" db="EMBL/GenBank/DDBJ databases">
        <title>Distinctive expansion of gene families associated with plant cell wall degradation and secondary metabolism in the genomes of grapevine trunk pathogens.</title>
        <authorList>
            <person name="Lawrence D.P."/>
            <person name="Travadon R."/>
            <person name="Rolshausen P.E."/>
            <person name="Baumgartner K."/>
        </authorList>
    </citation>
    <scope>NUCLEOTIDE SEQUENCE [LARGE SCALE GENOMIC DNA]</scope>
    <source>
        <strain evidence="1">DA912</strain>
    </source>
</reference>
<sequence length="153" mass="16906">MRRCWQWELLFGPNRRNHSSRPYTERSGSGCNVDGCAAPSDDSTTGSNTYFNSGGTTAKHAYHFDSDTAAVELGHPVRHITDRQPVHFTGGTFANELSRSSEPSELCIDFYSNPRVDAIYLFGVPIFVGWIDECSGRGGGITDHIDRLHGSCY</sequence>
<evidence type="ECO:0000313" key="1">
    <source>
        <dbReference type="EMBL" id="KKY31110.1"/>
    </source>
</evidence>
<dbReference type="EMBL" id="LCUC01000414">
    <property type="protein sequence ID" value="KKY31110.1"/>
    <property type="molecule type" value="Genomic_DNA"/>
</dbReference>
<reference evidence="1 2" key="2">
    <citation type="submission" date="2015-05" db="EMBL/GenBank/DDBJ databases">
        <authorList>
            <person name="Morales-Cruz A."/>
            <person name="Amrine K.C."/>
            <person name="Cantu D."/>
        </authorList>
    </citation>
    <scope>NUCLEOTIDE SEQUENCE [LARGE SCALE GENOMIC DNA]</scope>
    <source>
        <strain evidence="1">DA912</strain>
    </source>
</reference>
<evidence type="ECO:0000313" key="2">
    <source>
        <dbReference type="Proteomes" id="UP000034680"/>
    </source>
</evidence>
<gene>
    <name evidence="1" type="ORF">UCDDA912_g08953</name>
</gene>
<dbReference type="OrthoDB" id="10620729at2759"/>
<name>A0A0G2HSJ1_9PEZI</name>
<organism evidence="1 2">
    <name type="scientific">Diaporthe ampelina</name>
    <dbReference type="NCBI Taxonomy" id="1214573"/>
    <lineage>
        <taxon>Eukaryota</taxon>
        <taxon>Fungi</taxon>
        <taxon>Dikarya</taxon>
        <taxon>Ascomycota</taxon>
        <taxon>Pezizomycotina</taxon>
        <taxon>Sordariomycetes</taxon>
        <taxon>Sordariomycetidae</taxon>
        <taxon>Diaporthales</taxon>
        <taxon>Diaporthaceae</taxon>
        <taxon>Diaporthe</taxon>
    </lineage>
</organism>
<proteinExistence type="predicted"/>
<dbReference type="Proteomes" id="UP000034680">
    <property type="component" value="Unassembled WGS sequence"/>
</dbReference>
<protein>
    <submittedName>
        <fullName evidence="1">Uncharacterized protein</fullName>
    </submittedName>
</protein>
<accession>A0A0G2HSJ1</accession>
<keyword evidence="2" id="KW-1185">Reference proteome</keyword>